<dbReference type="VEuPathDB" id="FungiDB:DEHA2E05962g"/>
<evidence type="ECO:0000313" key="2">
    <source>
        <dbReference type="Proteomes" id="UP000000599"/>
    </source>
</evidence>
<reference evidence="1 2" key="1">
    <citation type="journal article" date="2004" name="Nature">
        <title>Genome evolution in yeasts.</title>
        <authorList>
            <consortium name="Genolevures"/>
            <person name="Dujon B."/>
            <person name="Sherman D."/>
            <person name="Fischer G."/>
            <person name="Durrens P."/>
            <person name="Casaregola S."/>
            <person name="Lafontaine I."/>
            <person name="de Montigny J."/>
            <person name="Marck C."/>
            <person name="Neuveglise C."/>
            <person name="Talla E."/>
            <person name="Goffard N."/>
            <person name="Frangeul L."/>
            <person name="Aigle M."/>
            <person name="Anthouard V."/>
            <person name="Babour A."/>
            <person name="Barbe V."/>
            <person name="Barnay S."/>
            <person name="Blanchin S."/>
            <person name="Beckerich J.M."/>
            <person name="Beyne E."/>
            <person name="Bleykasten C."/>
            <person name="Boisrame A."/>
            <person name="Boyer J."/>
            <person name="Cattolico L."/>
            <person name="Confanioleri F."/>
            <person name="de Daruvar A."/>
            <person name="Despons L."/>
            <person name="Fabre E."/>
            <person name="Fairhead C."/>
            <person name="Ferry-Dumazet H."/>
            <person name="Groppi A."/>
            <person name="Hantraye F."/>
            <person name="Hennequin C."/>
            <person name="Jauniaux N."/>
            <person name="Joyet P."/>
            <person name="Kachouri R."/>
            <person name="Kerrest A."/>
            <person name="Koszul R."/>
            <person name="Lemaire M."/>
            <person name="Lesur I."/>
            <person name="Ma L."/>
            <person name="Muller H."/>
            <person name="Nicaud J.M."/>
            <person name="Nikolski M."/>
            <person name="Oztas S."/>
            <person name="Ozier-Kalogeropoulos O."/>
            <person name="Pellenz S."/>
            <person name="Potier S."/>
            <person name="Richard G.F."/>
            <person name="Straub M.L."/>
            <person name="Suleau A."/>
            <person name="Swennene D."/>
            <person name="Tekaia F."/>
            <person name="Wesolowski-Louvel M."/>
            <person name="Westhof E."/>
            <person name="Wirth B."/>
            <person name="Zeniou-Meyer M."/>
            <person name="Zivanovic I."/>
            <person name="Bolotin-Fukuhara M."/>
            <person name="Thierry A."/>
            <person name="Bouchier C."/>
            <person name="Caudron B."/>
            <person name="Scarpelli C."/>
            <person name="Gaillardin C."/>
            <person name="Weissenbach J."/>
            <person name="Wincker P."/>
            <person name="Souciet J.L."/>
        </authorList>
    </citation>
    <scope>NUCLEOTIDE SEQUENCE [LARGE SCALE GENOMIC DNA]</scope>
    <source>
        <strain evidence="2">ATCC 36239 / CBS 767 / BCRC 21394 / JCM 1990 / NBRC 0083 / IGC 2968</strain>
    </source>
</reference>
<evidence type="ECO:0000313" key="1">
    <source>
        <dbReference type="EMBL" id="CAG87809.1"/>
    </source>
</evidence>
<dbReference type="EMBL" id="CR382137">
    <property type="protein sequence ID" value="CAG87809.1"/>
    <property type="molecule type" value="Genomic_DNA"/>
</dbReference>
<dbReference type="AlphaFoldDB" id="Q6BQD8"/>
<dbReference type="InParanoid" id="Q6BQD8"/>
<sequence>MIKATKTKAIPIAAPPNHNVAIEAPMYLAANANCTIIKFI</sequence>
<dbReference type="Proteomes" id="UP000000599">
    <property type="component" value="Chromosome E"/>
</dbReference>
<dbReference type="KEGG" id="dha:DEHA2E05962g"/>
<organism evidence="1 2">
    <name type="scientific">Debaryomyces hansenii (strain ATCC 36239 / CBS 767 / BCRC 21394 / JCM 1990 / NBRC 0083 / IGC 2968)</name>
    <name type="common">Yeast</name>
    <name type="synonym">Torulaspora hansenii</name>
    <dbReference type="NCBI Taxonomy" id="284592"/>
    <lineage>
        <taxon>Eukaryota</taxon>
        <taxon>Fungi</taxon>
        <taxon>Dikarya</taxon>
        <taxon>Ascomycota</taxon>
        <taxon>Saccharomycotina</taxon>
        <taxon>Pichiomycetes</taxon>
        <taxon>Debaryomycetaceae</taxon>
        <taxon>Debaryomyces</taxon>
    </lineage>
</organism>
<dbReference type="GeneID" id="2902025"/>
<accession>Q6BQD8</accession>
<dbReference type="RefSeq" id="XP_459582.1">
    <property type="nucleotide sequence ID" value="XM_459582.1"/>
</dbReference>
<name>Q6BQD8_DEBHA</name>
<proteinExistence type="predicted"/>
<protein>
    <submittedName>
        <fullName evidence="1">DEHA2E05962p</fullName>
    </submittedName>
</protein>
<keyword evidence="2" id="KW-1185">Reference proteome</keyword>
<gene>
    <name evidence="1" type="ordered locus">DEHA2E05962g</name>
</gene>
<dbReference type="HOGENOM" id="CLU_3299357_0_0_1"/>